<keyword evidence="5" id="KW-1185">Reference proteome</keyword>
<dbReference type="InterPro" id="IPR050951">
    <property type="entry name" value="Retrovirus_Pol_polyprotein"/>
</dbReference>
<accession>A0ABD0YT43</accession>
<reference evidence="4 5" key="1">
    <citation type="submission" date="2024-07" db="EMBL/GenBank/DDBJ databases">
        <title>Chromosome-level genome assembly of the water stick insect Ranatra chinensis (Heteroptera: Nepidae).</title>
        <authorList>
            <person name="Liu X."/>
        </authorList>
    </citation>
    <scope>NUCLEOTIDE SEQUENCE [LARGE SCALE GENOMIC DNA]</scope>
    <source>
        <strain evidence="4">Cailab_2021Rc</strain>
        <tissue evidence="4">Muscle</tissue>
    </source>
</reference>
<comment type="caution">
    <text evidence="4">The sequence shown here is derived from an EMBL/GenBank/DDBJ whole genome shotgun (WGS) entry which is preliminary data.</text>
</comment>
<evidence type="ECO:0000313" key="5">
    <source>
        <dbReference type="Proteomes" id="UP001558652"/>
    </source>
</evidence>
<dbReference type="Gene3D" id="3.10.20.370">
    <property type="match status" value="1"/>
</dbReference>
<name>A0ABD0YT43_9HEMI</name>
<dbReference type="Gene3D" id="3.30.70.270">
    <property type="match status" value="1"/>
</dbReference>
<dbReference type="SUPFAM" id="SSF56672">
    <property type="entry name" value="DNA/RNA polymerases"/>
    <property type="match status" value="1"/>
</dbReference>
<dbReference type="GO" id="GO:0003964">
    <property type="term" value="F:RNA-directed DNA polymerase activity"/>
    <property type="evidence" value="ECO:0007669"/>
    <property type="project" value="UniProtKB-EC"/>
</dbReference>
<keyword evidence="2" id="KW-0511">Multifunctional enzyme</keyword>
<dbReference type="InterPro" id="IPR000477">
    <property type="entry name" value="RT_dom"/>
</dbReference>
<dbReference type="Gene3D" id="3.10.10.10">
    <property type="entry name" value="HIV Type 1 Reverse Transcriptase, subunit A, domain 1"/>
    <property type="match status" value="1"/>
</dbReference>
<dbReference type="EMBL" id="JBFDAA010000007">
    <property type="protein sequence ID" value="KAL1130452.1"/>
    <property type="molecule type" value="Genomic_DNA"/>
</dbReference>
<evidence type="ECO:0000259" key="3">
    <source>
        <dbReference type="PROSITE" id="PS50878"/>
    </source>
</evidence>
<dbReference type="Pfam" id="PF17921">
    <property type="entry name" value="Integrase_H2C2"/>
    <property type="match status" value="1"/>
</dbReference>
<dbReference type="CDD" id="cd09274">
    <property type="entry name" value="RNase_HI_RT_Ty3"/>
    <property type="match status" value="1"/>
</dbReference>
<gene>
    <name evidence="4" type="ORF">AAG570_011700</name>
</gene>
<dbReference type="InterPro" id="IPR043128">
    <property type="entry name" value="Rev_trsase/Diguanyl_cyclase"/>
</dbReference>
<evidence type="ECO:0000313" key="4">
    <source>
        <dbReference type="EMBL" id="KAL1130452.1"/>
    </source>
</evidence>
<dbReference type="CDD" id="cd01647">
    <property type="entry name" value="RT_LTR"/>
    <property type="match status" value="1"/>
</dbReference>
<dbReference type="InterPro" id="IPR041588">
    <property type="entry name" value="Integrase_H2C2"/>
</dbReference>
<organism evidence="4 5">
    <name type="scientific">Ranatra chinensis</name>
    <dbReference type="NCBI Taxonomy" id="642074"/>
    <lineage>
        <taxon>Eukaryota</taxon>
        <taxon>Metazoa</taxon>
        <taxon>Ecdysozoa</taxon>
        <taxon>Arthropoda</taxon>
        <taxon>Hexapoda</taxon>
        <taxon>Insecta</taxon>
        <taxon>Pterygota</taxon>
        <taxon>Neoptera</taxon>
        <taxon>Paraneoptera</taxon>
        <taxon>Hemiptera</taxon>
        <taxon>Heteroptera</taxon>
        <taxon>Panheteroptera</taxon>
        <taxon>Nepomorpha</taxon>
        <taxon>Nepidae</taxon>
        <taxon>Ranatrinae</taxon>
        <taxon>Ranatra</taxon>
    </lineage>
</organism>
<feature type="domain" description="Reverse transcriptase" evidence="3">
    <location>
        <begin position="1"/>
        <end position="105"/>
    </location>
</feature>
<dbReference type="PROSITE" id="PS50878">
    <property type="entry name" value="RT_POL"/>
    <property type="match status" value="1"/>
</dbReference>
<dbReference type="Pfam" id="PF00078">
    <property type="entry name" value="RVT_1"/>
    <property type="match status" value="1"/>
</dbReference>
<sequence length="543" mass="61710">MHEADCEKTAFQFERGKYEFIRMPFGLKKAPTTFQRLMDEFLEGLDEGAEQIYIDDIIVFSRSVRDHGEHLAPRLLRRLKEFGLKASRKKSSFFRPSVKFMDYVLSVDGIHPDPGKVSAIRDQQAPASEVRDHEVYDAVPGLGEGTVGEPILWFADCSRQFIRTTDASQVALSAVLSQVDDSGDRPVAFSSRKLTLAESRYSAIERQFLIKMDHKPLVWVGGLKKTSARVTRWKERLAVYTFTITHTKGKVNVVADCLSRIGLLRRRKEGPDLPIVPEARARELPTQPGPVTDTLDDKSRDLSVQTTPVDAVCTTYHCVGRNWVWELSVGTQARNRDVQATLSNIIQPGRTYRVYCETEDGQNLITAIYDTGLIAQGNSLIGVNNRLTVIQNGNEQRQTVRDYHVGKTNHRGIRETVAHLRRKYYCPAMARMVAEELAKCKVCSQANVNVRSWWKGSIGRKGGVDRAYDKATYRWDRVRAGDLVFVRNWYKRPKTDPRFVGPLVVARKMSRHRPQLRNPATGRLLIVHANEIRPPPAQRRRAV</sequence>
<proteinExistence type="predicted"/>
<evidence type="ECO:0000256" key="1">
    <source>
        <dbReference type="ARBA" id="ARBA00012493"/>
    </source>
</evidence>
<dbReference type="Proteomes" id="UP001558652">
    <property type="component" value="Unassembled WGS sequence"/>
</dbReference>
<dbReference type="InterPro" id="IPR043502">
    <property type="entry name" value="DNA/RNA_pol_sf"/>
</dbReference>
<protein>
    <recommendedName>
        <fullName evidence="1">RNA-directed DNA polymerase</fullName>
        <ecNumber evidence="1">2.7.7.49</ecNumber>
    </recommendedName>
</protein>
<dbReference type="Gene3D" id="1.10.340.70">
    <property type="match status" value="1"/>
</dbReference>
<dbReference type="EC" id="2.7.7.49" evidence="1"/>
<dbReference type="Pfam" id="PF17919">
    <property type="entry name" value="RT_RNaseH_2"/>
    <property type="match status" value="1"/>
</dbReference>
<dbReference type="AlphaFoldDB" id="A0ABD0YT43"/>
<dbReference type="PANTHER" id="PTHR37984:SF5">
    <property type="entry name" value="PROTEIN NYNRIN-LIKE"/>
    <property type="match status" value="1"/>
</dbReference>
<evidence type="ECO:0000256" key="2">
    <source>
        <dbReference type="ARBA" id="ARBA00023268"/>
    </source>
</evidence>
<dbReference type="InterPro" id="IPR041577">
    <property type="entry name" value="RT_RNaseH_2"/>
</dbReference>
<dbReference type="PANTHER" id="PTHR37984">
    <property type="entry name" value="PROTEIN CBG26694"/>
    <property type="match status" value="1"/>
</dbReference>